<comment type="caution">
    <text evidence="1">The sequence shown here is derived from an EMBL/GenBank/DDBJ whole genome shotgun (WGS) entry which is preliminary data.</text>
</comment>
<reference evidence="1 2" key="1">
    <citation type="submission" date="2024-01" db="EMBL/GenBank/DDBJ databases">
        <title>The complete chloroplast genome sequence of Lithospermum erythrorhizon: insights into the phylogenetic relationship among Boraginaceae species and the maternal lineages of purple gromwells.</title>
        <authorList>
            <person name="Okada T."/>
            <person name="Watanabe K."/>
        </authorList>
    </citation>
    <scope>NUCLEOTIDE SEQUENCE [LARGE SCALE GENOMIC DNA]</scope>
</reference>
<keyword evidence="2" id="KW-1185">Reference proteome</keyword>
<gene>
    <name evidence="1" type="ORF">LIER_11472</name>
</gene>
<dbReference type="PANTHER" id="PTHR35696">
    <property type="entry name" value="ELECTRON CARRIER/IRON ION-BINDING PROTEIN"/>
    <property type="match status" value="1"/>
</dbReference>
<accession>A0AAV3PTA9</accession>
<name>A0AAV3PTA9_LITER</name>
<organism evidence="1 2">
    <name type="scientific">Lithospermum erythrorhizon</name>
    <name type="common">Purple gromwell</name>
    <name type="synonym">Lithospermum officinale var. erythrorhizon</name>
    <dbReference type="NCBI Taxonomy" id="34254"/>
    <lineage>
        <taxon>Eukaryota</taxon>
        <taxon>Viridiplantae</taxon>
        <taxon>Streptophyta</taxon>
        <taxon>Embryophyta</taxon>
        <taxon>Tracheophyta</taxon>
        <taxon>Spermatophyta</taxon>
        <taxon>Magnoliopsida</taxon>
        <taxon>eudicotyledons</taxon>
        <taxon>Gunneridae</taxon>
        <taxon>Pentapetalae</taxon>
        <taxon>asterids</taxon>
        <taxon>lamiids</taxon>
        <taxon>Boraginales</taxon>
        <taxon>Boraginaceae</taxon>
        <taxon>Boraginoideae</taxon>
        <taxon>Lithospermeae</taxon>
        <taxon>Lithospermum</taxon>
    </lineage>
</organism>
<proteinExistence type="predicted"/>
<dbReference type="Proteomes" id="UP001454036">
    <property type="component" value="Unassembled WGS sequence"/>
</dbReference>
<sequence length="99" mass="11741">MSLSLYFSVLQCRCVDFFSNTSHLIASLRQLSCYFAQFNNLQSPIKSRKPLIKKDAQVLNEWRFSKLKEFKDKEVGAENEAFDRYLQNVGLLEEIRWRD</sequence>
<dbReference type="PANTHER" id="PTHR35696:SF1">
    <property type="entry name" value="ELECTRON CARRIER_IRON ION-BINDING PROTEIN"/>
    <property type="match status" value="1"/>
</dbReference>
<evidence type="ECO:0000313" key="2">
    <source>
        <dbReference type="Proteomes" id="UP001454036"/>
    </source>
</evidence>
<dbReference type="EMBL" id="BAABME010002125">
    <property type="protein sequence ID" value="GAA0153162.1"/>
    <property type="molecule type" value="Genomic_DNA"/>
</dbReference>
<dbReference type="AlphaFoldDB" id="A0AAV3PTA9"/>
<protein>
    <submittedName>
        <fullName evidence="1">Uncharacterized protein</fullName>
    </submittedName>
</protein>
<evidence type="ECO:0000313" key="1">
    <source>
        <dbReference type="EMBL" id="GAA0153162.1"/>
    </source>
</evidence>